<feature type="transmembrane region" description="Helical" evidence="1">
    <location>
        <begin position="21"/>
        <end position="40"/>
    </location>
</feature>
<accession>A0A9P1IVA2</accession>
<gene>
    <name evidence="2" type="ORF">CAMP_LOCUS13536</name>
</gene>
<protein>
    <submittedName>
        <fullName evidence="2">Uncharacterized protein</fullName>
    </submittedName>
</protein>
<keyword evidence="3" id="KW-1185">Reference proteome</keyword>
<keyword evidence="1" id="KW-0812">Transmembrane</keyword>
<proteinExistence type="predicted"/>
<keyword evidence="1" id="KW-1133">Transmembrane helix</keyword>
<dbReference type="EMBL" id="CANHGI010000005">
    <property type="protein sequence ID" value="CAI5450899.1"/>
    <property type="molecule type" value="Genomic_DNA"/>
</dbReference>
<reference evidence="2" key="1">
    <citation type="submission" date="2022-11" db="EMBL/GenBank/DDBJ databases">
        <authorList>
            <person name="Kikuchi T."/>
        </authorList>
    </citation>
    <scope>NUCLEOTIDE SEQUENCE</scope>
    <source>
        <strain evidence="2">PS1010</strain>
    </source>
</reference>
<feature type="transmembrane region" description="Helical" evidence="1">
    <location>
        <begin position="110"/>
        <end position="130"/>
    </location>
</feature>
<organism evidence="2 3">
    <name type="scientific">Caenorhabditis angaria</name>
    <dbReference type="NCBI Taxonomy" id="860376"/>
    <lineage>
        <taxon>Eukaryota</taxon>
        <taxon>Metazoa</taxon>
        <taxon>Ecdysozoa</taxon>
        <taxon>Nematoda</taxon>
        <taxon>Chromadorea</taxon>
        <taxon>Rhabditida</taxon>
        <taxon>Rhabditina</taxon>
        <taxon>Rhabditomorpha</taxon>
        <taxon>Rhabditoidea</taxon>
        <taxon>Rhabditidae</taxon>
        <taxon>Peloderinae</taxon>
        <taxon>Caenorhabditis</taxon>
    </lineage>
</organism>
<keyword evidence="1" id="KW-0472">Membrane</keyword>
<name>A0A9P1IVA2_9PELO</name>
<evidence type="ECO:0000256" key="1">
    <source>
        <dbReference type="SAM" id="Phobius"/>
    </source>
</evidence>
<evidence type="ECO:0000313" key="3">
    <source>
        <dbReference type="Proteomes" id="UP001152747"/>
    </source>
</evidence>
<feature type="transmembrane region" description="Helical" evidence="1">
    <location>
        <begin position="142"/>
        <end position="162"/>
    </location>
</feature>
<comment type="caution">
    <text evidence="2">The sequence shown here is derived from an EMBL/GenBank/DDBJ whole genome shotgun (WGS) entry which is preliminary data.</text>
</comment>
<evidence type="ECO:0000313" key="2">
    <source>
        <dbReference type="EMBL" id="CAI5450899.1"/>
    </source>
</evidence>
<sequence>MNQFLVTYILENTFGSIFTNFIFTITVIAIVIFSFFLSYLTHFSENVEFYDIASMELMIIIDLISLILLIYTSRLSKIKYNLKIGLVSLEKKFQLSQVYTWSRSVLPSFVFAKIFRFVSLFNVIVIKYLFKLVSAQTISIAYSIFNVGLDIFIISLTISAIYRQKKLRKGLFFWSHNSKTTNY</sequence>
<dbReference type="AlphaFoldDB" id="A0A9P1IVA2"/>
<feature type="transmembrane region" description="Helical" evidence="1">
    <location>
        <begin position="52"/>
        <end position="71"/>
    </location>
</feature>
<dbReference type="Proteomes" id="UP001152747">
    <property type="component" value="Unassembled WGS sequence"/>
</dbReference>